<dbReference type="Proteomes" id="UP001589568">
    <property type="component" value="Unassembled WGS sequence"/>
</dbReference>
<dbReference type="Gene3D" id="3.30.200.20">
    <property type="entry name" value="Phosphorylase Kinase, domain 1"/>
    <property type="match status" value="1"/>
</dbReference>
<feature type="region of interest" description="Disordered" evidence="7">
    <location>
        <begin position="656"/>
        <end position="734"/>
    </location>
</feature>
<organism evidence="9 10">
    <name type="scientific">Nonomuraea salmonea</name>
    <dbReference type="NCBI Taxonomy" id="46181"/>
    <lineage>
        <taxon>Bacteria</taxon>
        <taxon>Bacillati</taxon>
        <taxon>Actinomycetota</taxon>
        <taxon>Actinomycetes</taxon>
        <taxon>Streptosporangiales</taxon>
        <taxon>Streptosporangiaceae</taxon>
        <taxon>Nonomuraea</taxon>
    </lineage>
</organism>
<evidence type="ECO:0000313" key="10">
    <source>
        <dbReference type="Proteomes" id="UP001589568"/>
    </source>
</evidence>
<evidence type="ECO:0000256" key="3">
    <source>
        <dbReference type="ARBA" id="ARBA00022741"/>
    </source>
</evidence>
<evidence type="ECO:0000259" key="8">
    <source>
        <dbReference type="PROSITE" id="PS50011"/>
    </source>
</evidence>
<comment type="caution">
    <text evidence="9">The sequence shown here is derived from an EMBL/GenBank/DDBJ whole genome shotgun (WGS) entry which is preliminary data.</text>
</comment>
<dbReference type="InterPro" id="IPR001680">
    <property type="entry name" value="WD40_rpt"/>
</dbReference>
<protein>
    <recommendedName>
        <fullName evidence="1">non-specific serine/threonine protein kinase</fullName>
        <ecNumber evidence="1">2.7.11.1</ecNumber>
    </recommendedName>
</protein>
<feature type="region of interest" description="Disordered" evidence="7">
    <location>
        <begin position="269"/>
        <end position="329"/>
    </location>
</feature>
<dbReference type="EC" id="2.7.11.1" evidence="1"/>
<reference evidence="9 10" key="1">
    <citation type="submission" date="2024-09" db="EMBL/GenBank/DDBJ databases">
        <authorList>
            <person name="Sun Q."/>
            <person name="Mori K."/>
        </authorList>
    </citation>
    <scope>NUCLEOTIDE SEQUENCE [LARGE SCALE GENOMIC DNA]</scope>
    <source>
        <strain evidence="9 10">JCM 3324</strain>
    </source>
</reference>
<dbReference type="CDD" id="cd14014">
    <property type="entry name" value="STKc_PknB_like"/>
    <property type="match status" value="1"/>
</dbReference>
<dbReference type="SUPFAM" id="SSF50998">
    <property type="entry name" value="Quinoprotein alcohol dehydrogenase-like"/>
    <property type="match status" value="1"/>
</dbReference>
<dbReference type="PROSITE" id="PS00108">
    <property type="entry name" value="PROTEIN_KINASE_ST"/>
    <property type="match status" value="1"/>
</dbReference>
<evidence type="ECO:0000256" key="7">
    <source>
        <dbReference type="SAM" id="MobiDB-lite"/>
    </source>
</evidence>
<dbReference type="PANTHER" id="PTHR43671:SF13">
    <property type="entry name" value="SERINE_THREONINE-PROTEIN KINASE NEK2"/>
    <property type="match status" value="1"/>
</dbReference>
<dbReference type="SMART" id="SM00320">
    <property type="entry name" value="WD40"/>
    <property type="match status" value="2"/>
</dbReference>
<dbReference type="EMBL" id="JBHMCF010000042">
    <property type="protein sequence ID" value="MFB9475702.1"/>
    <property type="molecule type" value="Genomic_DNA"/>
</dbReference>
<keyword evidence="4 9" id="KW-0418">Kinase</keyword>
<accession>A0ABV5NZK5</accession>
<dbReference type="InterPro" id="IPR050660">
    <property type="entry name" value="NEK_Ser/Thr_kinase"/>
</dbReference>
<dbReference type="SMART" id="SM00220">
    <property type="entry name" value="S_TKc"/>
    <property type="match status" value="1"/>
</dbReference>
<keyword evidence="9" id="KW-0723">Serine/threonine-protein kinase</keyword>
<name>A0ABV5NZK5_9ACTN</name>
<dbReference type="InterPro" id="IPR049052">
    <property type="entry name" value="nSTAND1"/>
</dbReference>
<evidence type="ECO:0000256" key="5">
    <source>
        <dbReference type="ARBA" id="ARBA00022840"/>
    </source>
</evidence>
<dbReference type="PROSITE" id="PS50011">
    <property type="entry name" value="PROTEIN_KINASE_DOM"/>
    <property type="match status" value="1"/>
</dbReference>
<dbReference type="PANTHER" id="PTHR43671">
    <property type="entry name" value="SERINE/THREONINE-PROTEIN KINASE NEK"/>
    <property type="match status" value="1"/>
</dbReference>
<dbReference type="GO" id="GO:0004674">
    <property type="term" value="F:protein serine/threonine kinase activity"/>
    <property type="evidence" value="ECO:0007669"/>
    <property type="project" value="UniProtKB-KW"/>
</dbReference>
<keyword evidence="5" id="KW-0067">ATP-binding</keyword>
<dbReference type="SUPFAM" id="SSF69304">
    <property type="entry name" value="Tricorn protease N-terminal domain"/>
    <property type="match status" value="1"/>
</dbReference>
<evidence type="ECO:0000256" key="4">
    <source>
        <dbReference type="ARBA" id="ARBA00022777"/>
    </source>
</evidence>
<feature type="compositionally biased region" description="Low complexity" evidence="7">
    <location>
        <begin position="700"/>
        <end position="721"/>
    </location>
</feature>
<dbReference type="InterPro" id="IPR011009">
    <property type="entry name" value="Kinase-like_dom_sf"/>
</dbReference>
<gene>
    <name evidence="9" type="ORF">ACFFR3_39960</name>
</gene>
<keyword evidence="10" id="KW-1185">Reference proteome</keyword>
<feature type="compositionally biased region" description="Low complexity" evidence="7">
    <location>
        <begin position="319"/>
        <end position="329"/>
    </location>
</feature>
<evidence type="ECO:0000256" key="6">
    <source>
        <dbReference type="PROSITE-ProRule" id="PRU00221"/>
    </source>
</evidence>
<keyword evidence="2" id="KW-0808">Transferase</keyword>
<dbReference type="SUPFAM" id="SSF56112">
    <property type="entry name" value="Protein kinase-like (PK-like)"/>
    <property type="match status" value="1"/>
</dbReference>
<dbReference type="Pfam" id="PF00400">
    <property type="entry name" value="WD40"/>
    <property type="match status" value="1"/>
</dbReference>
<dbReference type="InterPro" id="IPR008271">
    <property type="entry name" value="Ser/Thr_kinase_AS"/>
</dbReference>
<feature type="domain" description="Protein kinase" evidence="8">
    <location>
        <begin position="16"/>
        <end position="272"/>
    </location>
</feature>
<dbReference type="Pfam" id="PF00069">
    <property type="entry name" value="Pkinase"/>
    <property type="match status" value="1"/>
</dbReference>
<dbReference type="Gene3D" id="2.130.10.10">
    <property type="entry name" value="YVTN repeat-like/Quinoprotein amine dehydrogenase"/>
    <property type="match status" value="3"/>
</dbReference>
<sequence length="1266" mass="132132">MSSPLIDGDPQRLGGYWLAGRLGEGGQGVVYEGYDQDGTRVAVKVLRGDPAGAPRLRERLAKEAAAAQRVAPFCTARVLDADLDGPRPYIVSAYVEGPSLRDAGRTFGGDDLHRLATAIATALTAVHDAGVVHRDLKPGNVLLGPDGPRVIDFGVARTREMTLSSTGDVTGTPGYLAPEIISGERAGPAADVFAWGAVVLYAATGEDPFTGDSLGTIMHRVLTHDPDLSVLPASLRRPVESALAKDAALRPTARDLLLSLLTGTDPTPHLLVRTTTGTPDTAGHRTQAVAAGGRDTRDTTRIGRRTSGTAGAGRGARDGAGTAAATGRVRGAGTEAIDTAQLLALGAGGGGRVGAAFAAKADPALGAIAEDAYAALPPEDRLLVPELFLRLVTVTDEGELALREPRRSELPAGMERVLRAFTYLVSGGDPVRLLRPALPLAWPRLREWIEADRDGLAVHRRITVATGRWQEHGRKDADLFHGSTLDDALRWVAADRTHLTLTPAERDFLASSATLTRRRSRHTRLLTVGLAALLALALGAGGLAWRQSATLAGQRDAADSARLAAASHAARGRDPVLGMLLAAASGKLSPTAAARSSLLAAAADPAAGSFRDPATGPDAVRTLTGDGRSLVSVTPGGATIWDIATGHRTAGFTGPVTGSVTGPVAGPVTAPATTGGTDRGGAAGAGNPAAAGSTVKARNTAGAGAGRTARTSTAATRPTSPDSGAGTGEGRLREVAVSRDGKVLAVVDDTGVGLWEVGSGQPLGQRIPAPADADVSLAFGEGRLLVTVGQTTQVHDWRTGKTTPLPGLRRPAVHPRGRYAVSGPDLYLLPSGKRRPGFPGVCADCDSAAAFSPDGARLAISDDDGLTVYDTRTREELAVLHGWEDHAVPVFSQDGELVAGIGAKITVWRPGADEPLLLERRPRDPVTAAAFGPDGLRYLSDDTVVTLVPAPPSDEPMDTVRLSGDGRTVAMHALGSTAITLNGRRRETGAFDDYDSELAFSPDNRLLAVRRGDHVTVRDVASWRELAALTPRFAAESESKTVLPTSKGLWTAGERTFTLWGLPGGRRLKQVPRPERLLGWTATADGRLVGLDTVRRRLVDLETDTPFGARLPLPARADGVWFGTGLDLVAVNFAGKVGVWDTATGAQMGGWMRVEGAPWDAALSPDGRLFAYASQDNTLSLWDVRQGRRIGPPVGLTGSARSVAFTAGSAEVLAVGRGGRLTRLPTTVEALTETVCIRAGRTLTAAEWHRHLPERAYEPVCPPPAR</sequence>
<evidence type="ECO:0000256" key="2">
    <source>
        <dbReference type="ARBA" id="ARBA00022679"/>
    </source>
</evidence>
<evidence type="ECO:0000313" key="9">
    <source>
        <dbReference type="EMBL" id="MFB9475702.1"/>
    </source>
</evidence>
<dbReference type="Gene3D" id="1.10.510.10">
    <property type="entry name" value="Transferase(Phosphotransferase) domain 1"/>
    <property type="match status" value="1"/>
</dbReference>
<feature type="repeat" description="WD" evidence="6">
    <location>
        <begin position="1162"/>
        <end position="1192"/>
    </location>
</feature>
<keyword evidence="6" id="KW-0853">WD repeat</keyword>
<dbReference type="Pfam" id="PF20703">
    <property type="entry name" value="nSTAND1"/>
    <property type="match status" value="1"/>
</dbReference>
<keyword evidence="3" id="KW-0547">Nucleotide-binding</keyword>
<proteinExistence type="predicted"/>
<dbReference type="InterPro" id="IPR015943">
    <property type="entry name" value="WD40/YVTN_repeat-like_dom_sf"/>
</dbReference>
<dbReference type="RefSeq" id="WP_379484810.1">
    <property type="nucleotide sequence ID" value="NZ_JBHMCF010000042.1"/>
</dbReference>
<dbReference type="InterPro" id="IPR000719">
    <property type="entry name" value="Prot_kinase_dom"/>
</dbReference>
<evidence type="ECO:0000256" key="1">
    <source>
        <dbReference type="ARBA" id="ARBA00012513"/>
    </source>
</evidence>
<feature type="compositionally biased region" description="Low complexity" evidence="7">
    <location>
        <begin position="660"/>
        <end position="676"/>
    </location>
</feature>
<dbReference type="PROSITE" id="PS50082">
    <property type="entry name" value="WD_REPEATS_2"/>
    <property type="match status" value="1"/>
</dbReference>
<dbReference type="InterPro" id="IPR011047">
    <property type="entry name" value="Quinoprotein_ADH-like_sf"/>
</dbReference>